<proteinExistence type="inferred from homology"/>
<dbReference type="EMBL" id="LN614827">
    <property type="protein sequence ID" value="CEG57965.1"/>
    <property type="molecule type" value="Genomic_DNA"/>
</dbReference>
<keyword evidence="7" id="KW-0963">Cytoplasm</keyword>
<dbReference type="HAMAP" id="MF_00083">
    <property type="entry name" value="Pept_tRNA_hydro_bact"/>
    <property type="match status" value="1"/>
</dbReference>
<comment type="subcellular location">
    <subcellularLocation>
        <location evidence="7">Cytoplasm</location>
    </subcellularLocation>
</comment>
<comment type="catalytic activity">
    <reaction evidence="7">
        <text>an N-acyl-L-alpha-aminoacyl-tRNA + H2O = an N-acyl-L-amino acid + a tRNA + H(+)</text>
        <dbReference type="Rhea" id="RHEA:54448"/>
        <dbReference type="Rhea" id="RHEA-COMP:10123"/>
        <dbReference type="Rhea" id="RHEA-COMP:13883"/>
        <dbReference type="ChEBI" id="CHEBI:15377"/>
        <dbReference type="ChEBI" id="CHEBI:15378"/>
        <dbReference type="ChEBI" id="CHEBI:59874"/>
        <dbReference type="ChEBI" id="CHEBI:78442"/>
        <dbReference type="ChEBI" id="CHEBI:138191"/>
        <dbReference type="EC" id="3.1.1.29"/>
    </reaction>
</comment>
<comment type="similarity">
    <text evidence="5 7">Belongs to the PTH family.</text>
</comment>
<dbReference type="GO" id="GO:0006515">
    <property type="term" value="P:protein quality control for misfolded or incompletely synthesized proteins"/>
    <property type="evidence" value="ECO:0007669"/>
    <property type="project" value="UniProtKB-UniRule"/>
</dbReference>
<sequence length="189" mass="20912">MAIKLIIGLRNPGSAYEQTRHNAGGWLTFALAQRHNARFKIDKKMQAEVAELESNNDSCKLALPLTFMNLSGQPTRAICQFYRIQPEELLVVHDELDLPVGRIKLKTGGGHGGHNGLRDITAQLGSSEFHRLRIGIGHPGHRDQVHQYVLGKPSVHDKQLIFDAIDRGIAVMPLVLSGDIARAMNQLNT</sequence>
<keyword evidence="2 7" id="KW-0820">tRNA-binding</keyword>
<dbReference type="SUPFAM" id="SSF53178">
    <property type="entry name" value="Peptidyl-tRNA hydrolase-like"/>
    <property type="match status" value="1"/>
</dbReference>
<feature type="binding site" evidence="7">
    <location>
        <position position="67"/>
    </location>
    <ligand>
        <name>tRNA</name>
        <dbReference type="ChEBI" id="CHEBI:17843"/>
    </ligand>
</feature>
<dbReference type="Gene3D" id="3.40.50.1470">
    <property type="entry name" value="Peptidyl-tRNA hydrolase"/>
    <property type="match status" value="1"/>
</dbReference>
<evidence type="ECO:0000313" key="9">
    <source>
        <dbReference type="Proteomes" id="UP000032430"/>
    </source>
</evidence>
<dbReference type="HOGENOM" id="CLU_062456_3_1_6"/>
<dbReference type="GO" id="GO:0072344">
    <property type="term" value="P:rescue of stalled ribosome"/>
    <property type="evidence" value="ECO:0007669"/>
    <property type="project" value="UniProtKB-UniRule"/>
</dbReference>
<dbReference type="STRING" id="1212491.LFA_2595"/>
<dbReference type="OrthoDB" id="9800507at2"/>
<protein>
    <recommendedName>
        <fullName evidence="6 7">Peptidyl-tRNA hydrolase</fullName>
        <shortName evidence="7">Pth</shortName>
        <ecNumber evidence="1 7">3.1.1.29</ecNumber>
    </recommendedName>
</protein>
<feature type="site" description="Stabilizes the basic form of H active site to accept a proton" evidence="7">
    <location>
        <position position="94"/>
    </location>
</feature>
<dbReference type="PANTHER" id="PTHR17224:SF1">
    <property type="entry name" value="PEPTIDYL-TRNA HYDROLASE"/>
    <property type="match status" value="1"/>
</dbReference>
<name>A0A098G921_9GAMM</name>
<dbReference type="KEGG" id="lfa:LFA_2595"/>
<comment type="function">
    <text evidence="7">Hydrolyzes ribosome-free peptidyl-tRNAs (with 1 or more amino acids incorporated), which drop off the ribosome during protein synthesis, or as a result of ribosome stalling.</text>
</comment>
<evidence type="ECO:0000313" key="8">
    <source>
        <dbReference type="EMBL" id="CEG57965.1"/>
    </source>
</evidence>
<accession>A0A098G921</accession>
<dbReference type="InterPro" id="IPR018171">
    <property type="entry name" value="Pept_tRNA_hydro_CS"/>
</dbReference>
<reference evidence="9" key="1">
    <citation type="submission" date="2014-09" db="EMBL/GenBank/DDBJ databases">
        <authorList>
            <person name="Gomez-Valero L."/>
        </authorList>
    </citation>
    <scope>NUCLEOTIDE SEQUENCE [LARGE SCALE GENOMIC DNA]</scope>
    <source>
        <strain evidence="9">ATCC700992</strain>
    </source>
</reference>
<dbReference type="GO" id="GO:0005737">
    <property type="term" value="C:cytoplasm"/>
    <property type="evidence" value="ECO:0007669"/>
    <property type="project" value="UniProtKB-SubCell"/>
</dbReference>
<dbReference type="PANTHER" id="PTHR17224">
    <property type="entry name" value="PEPTIDYL-TRNA HYDROLASE"/>
    <property type="match status" value="1"/>
</dbReference>
<evidence type="ECO:0000256" key="2">
    <source>
        <dbReference type="ARBA" id="ARBA00022555"/>
    </source>
</evidence>
<organism evidence="8 9">
    <name type="scientific">Legionella fallonii LLAP-10</name>
    <dbReference type="NCBI Taxonomy" id="1212491"/>
    <lineage>
        <taxon>Bacteria</taxon>
        <taxon>Pseudomonadati</taxon>
        <taxon>Pseudomonadota</taxon>
        <taxon>Gammaproteobacteria</taxon>
        <taxon>Legionellales</taxon>
        <taxon>Legionellaceae</taxon>
        <taxon>Legionella</taxon>
    </lineage>
</organism>
<keyword evidence="3 7" id="KW-0378">Hydrolase</keyword>
<feature type="binding site" evidence="7">
    <location>
        <position position="69"/>
    </location>
    <ligand>
        <name>tRNA</name>
        <dbReference type="ChEBI" id="CHEBI:17843"/>
    </ligand>
</feature>
<dbReference type="FunFam" id="3.40.50.1470:FF:000001">
    <property type="entry name" value="Peptidyl-tRNA hydrolase"/>
    <property type="match status" value="1"/>
</dbReference>
<evidence type="ECO:0000256" key="6">
    <source>
        <dbReference type="ARBA" id="ARBA00050038"/>
    </source>
</evidence>
<keyword evidence="4 7" id="KW-0694">RNA-binding</keyword>
<comment type="subunit">
    <text evidence="7">Monomer.</text>
</comment>
<evidence type="ECO:0000256" key="3">
    <source>
        <dbReference type="ARBA" id="ARBA00022801"/>
    </source>
</evidence>
<dbReference type="InterPro" id="IPR001328">
    <property type="entry name" value="Pept_tRNA_hydro"/>
</dbReference>
<dbReference type="AlphaFoldDB" id="A0A098G921"/>
<comment type="function">
    <text evidence="7">Catalyzes the release of premature peptidyl moieties from peptidyl-tRNA molecules trapped in stalled 50S ribosomal subunits, and thus maintains levels of free tRNAs and 50S ribosomes.</text>
</comment>
<dbReference type="EC" id="3.1.1.29" evidence="1 7"/>
<evidence type="ECO:0000256" key="5">
    <source>
        <dbReference type="ARBA" id="ARBA00038063"/>
    </source>
</evidence>
<dbReference type="PROSITE" id="PS01196">
    <property type="entry name" value="PEPT_TRNA_HYDROL_2"/>
    <property type="match status" value="1"/>
</dbReference>
<evidence type="ECO:0000256" key="7">
    <source>
        <dbReference type="HAMAP-Rule" id="MF_00083"/>
    </source>
</evidence>
<feature type="binding site" evidence="7">
    <location>
        <position position="16"/>
    </location>
    <ligand>
        <name>tRNA</name>
        <dbReference type="ChEBI" id="CHEBI:17843"/>
    </ligand>
</feature>
<feature type="site" description="Discriminates between blocked and unblocked aminoacyl-tRNA" evidence="7">
    <location>
        <position position="11"/>
    </location>
</feature>
<dbReference type="GO" id="GO:0004045">
    <property type="term" value="F:peptidyl-tRNA hydrolase activity"/>
    <property type="evidence" value="ECO:0007669"/>
    <property type="project" value="UniProtKB-UniRule"/>
</dbReference>
<dbReference type="GO" id="GO:0000049">
    <property type="term" value="F:tRNA binding"/>
    <property type="evidence" value="ECO:0007669"/>
    <property type="project" value="UniProtKB-UniRule"/>
</dbReference>
<dbReference type="Proteomes" id="UP000032430">
    <property type="component" value="Chromosome I"/>
</dbReference>
<gene>
    <name evidence="7 8" type="primary">pth</name>
    <name evidence="8" type="ORF">LFA_2595</name>
</gene>
<keyword evidence="9" id="KW-1185">Reference proteome</keyword>
<dbReference type="RefSeq" id="WP_045096372.1">
    <property type="nucleotide sequence ID" value="NZ_LN614827.1"/>
</dbReference>
<dbReference type="NCBIfam" id="TIGR00447">
    <property type="entry name" value="pth"/>
    <property type="match status" value="1"/>
</dbReference>
<feature type="binding site" evidence="7">
    <location>
        <position position="115"/>
    </location>
    <ligand>
        <name>tRNA</name>
        <dbReference type="ChEBI" id="CHEBI:17843"/>
    </ligand>
</feature>
<feature type="active site" description="Proton acceptor" evidence="7">
    <location>
        <position position="21"/>
    </location>
</feature>
<evidence type="ECO:0000256" key="4">
    <source>
        <dbReference type="ARBA" id="ARBA00022884"/>
    </source>
</evidence>
<dbReference type="InterPro" id="IPR036416">
    <property type="entry name" value="Pept_tRNA_hydro_sf"/>
</dbReference>
<evidence type="ECO:0000256" key="1">
    <source>
        <dbReference type="ARBA" id="ARBA00013260"/>
    </source>
</evidence>
<dbReference type="Pfam" id="PF01195">
    <property type="entry name" value="Pept_tRNA_hydro"/>
    <property type="match status" value="1"/>
</dbReference>
<dbReference type="CDD" id="cd00462">
    <property type="entry name" value="PTH"/>
    <property type="match status" value="1"/>
</dbReference>